<dbReference type="Pfam" id="PF21174">
    <property type="entry name" value="Glce_b_sandwich"/>
    <property type="match status" value="1"/>
</dbReference>
<dbReference type="GO" id="GO:0015012">
    <property type="term" value="P:heparan sulfate proteoglycan biosynthetic process"/>
    <property type="evidence" value="ECO:0007669"/>
    <property type="project" value="InterPro"/>
</dbReference>
<organism evidence="15">
    <name type="scientific">Ascaris suum</name>
    <name type="common">Pig roundworm</name>
    <name type="synonym">Ascaris lumbricoides</name>
    <dbReference type="NCBI Taxonomy" id="6253"/>
    <lineage>
        <taxon>Eukaryota</taxon>
        <taxon>Metazoa</taxon>
        <taxon>Ecdysozoa</taxon>
        <taxon>Nematoda</taxon>
        <taxon>Chromadorea</taxon>
        <taxon>Rhabditida</taxon>
        <taxon>Spirurina</taxon>
        <taxon>Ascaridomorpha</taxon>
        <taxon>Ascaridoidea</taxon>
        <taxon>Ascarididae</taxon>
        <taxon>Ascaris</taxon>
    </lineage>
</organism>
<evidence type="ECO:0000313" key="15">
    <source>
        <dbReference type="EMBL" id="ADY42993.1"/>
    </source>
</evidence>
<evidence type="ECO:0000259" key="14">
    <source>
        <dbReference type="Pfam" id="PF21174"/>
    </source>
</evidence>
<dbReference type="Pfam" id="PF06662">
    <property type="entry name" value="C5-epim_C"/>
    <property type="match status" value="1"/>
</dbReference>
<keyword evidence="11" id="KW-0413">Isomerase</keyword>
<sequence length="586" mass="67280">MIRFRHRCAFIAAVALFVLYVVIRSFPFQRIVVEREVASFKCPTVEAIEAIEELPIDSSAKKIVCNVDGIKSYKCWRDEEDVYLPFEKFLRKQFDASGKLFKGNRGEADRFEWWTSYSKVRFPDEGEYDPTGSFGHFASYSVENRDRVRCISAEYGVPMSTQWSPRPYFYPIQIAQYALQYYSRNKTGDEPISVNLDKETSEWIVEGSAKEEVVVRQFFEKSVESNIVEVIPEGKRAAVRLQLNDSTDLDVISFLWKADSSGSFTITAEIVQSKTVVHLHYVHRSDGRCVWQDEDQKKMAYFYELGAHPDPLEWRSICRSVLVDVSRALATASTGKKSPNSVQLHPGDVRALSITFEQHSWIRNLQQRSSAHLERFLVAADWFISNQDQYGGWPVPVERSIAEKRIVLKAGWHSAMAQGHAMSVLTRAYSITHDYKYLRAAMKATLLFKINASEGGVRSELFGHAWYEEYPTQPGTFVLNGFMYSLIGLYELSLMPKQFSGEADKLFQEGIEALRTLLPLFDTGSGSTYDLRHLGLKTAPNLARWDYHTVHIYLLKWLYNITKEKQLNETANRWAAYAQGKRAKHN</sequence>
<dbReference type="PANTHER" id="PTHR13174:SF3">
    <property type="entry name" value="D-GLUCURONYL C5-EPIMERASE"/>
    <property type="match status" value="1"/>
</dbReference>
<comment type="pathway">
    <text evidence="4">Glycan metabolism; heparan sulfate biosynthesis.</text>
</comment>
<feature type="domain" description="D-glucuronyl C5-epimerase beta-sandwich" evidence="14">
    <location>
        <begin position="226"/>
        <end position="339"/>
    </location>
</feature>
<keyword evidence="9" id="KW-1133">Transmembrane helix</keyword>
<evidence type="ECO:0000256" key="5">
    <source>
        <dbReference type="ARBA" id="ARBA00005584"/>
    </source>
</evidence>
<evidence type="ECO:0000256" key="8">
    <source>
        <dbReference type="ARBA" id="ARBA00022968"/>
    </source>
</evidence>
<keyword evidence="8" id="KW-0735">Signal-anchor</keyword>
<dbReference type="InterPro" id="IPR059154">
    <property type="entry name" value="Glce_b_sandwich"/>
</dbReference>
<keyword evidence="7" id="KW-0812">Transmembrane</keyword>
<proteinExistence type="evidence at transcript level"/>
<dbReference type="PANTHER" id="PTHR13174">
    <property type="entry name" value="D-GLUCURONYL C5-EPIMERASE"/>
    <property type="match status" value="1"/>
</dbReference>
<evidence type="ECO:0000256" key="11">
    <source>
        <dbReference type="ARBA" id="ARBA00023235"/>
    </source>
</evidence>
<name>F1KYN9_ASCSU</name>
<dbReference type="InterPro" id="IPR039721">
    <property type="entry name" value="C5-epimerase"/>
</dbReference>
<dbReference type="EMBL" id="JI168140">
    <property type="protein sequence ID" value="ADY42993.1"/>
    <property type="molecule type" value="mRNA"/>
</dbReference>
<evidence type="ECO:0000256" key="12">
    <source>
        <dbReference type="ARBA" id="ARBA00037847"/>
    </source>
</evidence>
<comment type="pathway">
    <text evidence="3">Glycan metabolism; heparin biosynthesis.</text>
</comment>
<keyword evidence="10" id="KW-0472">Membrane</keyword>
<evidence type="ECO:0000256" key="9">
    <source>
        <dbReference type="ARBA" id="ARBA00022989"/>
    </source>
</evidence>
<evidence type="ECO:0000256" key="6">
    <source>
        <dbReference type="ARBA" id="ARBA00012087"/>
    </source>
</evidence>
<evidence type="ECO:0000256" key="2">
    <source>
        <dbReference type="ARBA" id="ARBA00004606"/>
    </source>
</evidence>
<evidence type="ECO:0000256" key="4">
    <source>
        <dbReference type="ARBA" id="ARBA00005093"/>
    </source>
</evidence>
<accession>F1KYN9</accession>
<protein>
    <recommendedName>
        <fullName evidence="6">heparosan-N-sulfate-glucuronate 5-epimerase</fullName>
        <ecNumber evidence="6">5.1.3.17</ecNumber>
    </recommendedName>
</protein>
<comment type="subcellular location">
    <subcellularLocation>
        <location evidence="12">Endomembrane system</location>
        <topology evidence="12">Single-pass membrane protein</topology>
    </subcellularLocation>
    <subcellularLocation>
        <location evidence="2">Membrane</location>
        <topology evidence="2">Single-pass type II membrane protein</topology>
    </subcellularLocation>
</comment>
<evidence type="ECO:0000256" key="10">
    <source>
        <dbReference type="ARBA" id="ARBA00023136"/>
    </source>
</evidence>
<dbReference type="GO" id="GO:0047464">
    <property type="term" value="F:heparosan-N-sulfate-glucuronate 5-epimerase activity"/>
    <property type="evidence" value="ECO:0007669"/>
    <property type="project" value="UniProtKB-EC"/>
</dbReference>
<feature type="domain" description="D-glucuronyl C5-epimerase C-terminal" evidence="13">
    <location>
        <begin position="387"/>
        <end position="575"/>
    </location>
</feature>
<evidence type="ECO:0000256" key="3">
    <source>
        <dbReference type="ARBA" id="ARBA00004841"/>
    </source>
</evidence>
<comment type="catalytic activity">
    <reaction evidence="1">
        <text>[heparosan-N-sulfate](n) = [heparan-N-sulfate](n)</text>
        <dbReference type="Rhea" id="RHEA:20197"/>
        <dbReference type="Rhea" id="RHEA-COMP:9556"/>
        <dbReference type="Rhea" id="RHEA-COMP:9557"/>
        <dbReference type="ChEBI" id="CHEBI:58041"/>
        <dbReference type="ChEBI" id="CHEBI:58287"/>
        <dbReference type="EC" id="5.1.3.17"/>
    </reaction>
</comment>
<dbReference type="InterPro" id="IPR010598">
    <property type="entry name" value="C5-epim_C"/>
</dbReference>
<dbReference type="GO" id="GO:0030210">
    <property type="term" value="P:heparin proteoglycan biosynthetic process"/>
    <property type="evidence" value="ECO:0007669"/>
    <property type="project" value="UniProtKB-UniPathway"/>
</dbReference>
<comment type="similarity">
    <text evidence="5">Belongs to the D-glucuronyl C5-epimerase family.</text>
</comment>
<dbReference type="AlphaFoldDB" id="F1KYN9"/>
<evidence type="ECO:0000256" key="1">
    <source>
        <dbReference type="ARBA" id="ARBA00000434"/>
    </source>
</evidence>
<evidence type="ECO:0000256" key="7">
    <source>
        <dbReference type="ARBA" id="ARBA00022692"/>
    </source>
</evidence>
<reference evidence="15" key="1">
    <citation type="journal article" date="2011" name="Genome Res.">
        <title>Deep small RNA sequencing from the nematode Ascaris reveals conservation, functional diversification, and novel developmental profiles.</title>
        <authorList>
            <person name="Wang J."/>
            <person name="Czech B."/>
            <person name="Crunk A."/>
            <person name="Wallace A."/>
            <person name="Mitreva M."/>
            <person name="Hannon G.J."/>
            <person name="Davis R.E."/>
        </authorList>
    </citation>
    <scope>NUCLEOTIDE SEQUENCE</scope>
</reference>
<dbReference type="UniPathway" id="UPA00862"/>
<dbReference type="EC" id="5.1.3.17" evidence="6"/>
<evidence type="ECO:0000259" key="13">
    <source>
        <dbReference type="Pfam" id="PF06662"/>
    </source>
</evidence>
<dbReference type="GO" id="GO:0005794">
    <property type="term" value="C:Golgi apparatus"/>
    <property type="evidence" value="ECO:0007669"/>
    <property type="project" value="TreeGrafter"/>
</dbReference>